<dbReference type="GO" id="GO:0008270">
    <property type="term" value="F:zinc ion binding"/>
    <property type="evidence" value="ECO:0007669"/>
    <property type="project" value="UniProtKB-KW"/>
</dbReference>
<reference evidence="15" key="1">
    <citation type="submission" date="2025-08" db="UniProtKB">
        <authorList>
            <consortium name="RefSeq"/>
        </authorList>
    </citation>
    <scope>IDENTIFICATION</scope>
</reference>
<protein>
    <submittedName>
        <fullName evidence="15">Zinc finger protein 239-like isoform X1</fullName>
    </submittedName>
</protein>
<dbReference type="GO" id="GO:0000981">
    <property type="term" value="F:DNA-binding transcription factor activity, RNA polymerase II-specific"/>
    <property type="evidence" value="ECO:0007669"/>
    <property type="project" value="TreeGrafter"/>
</dbReference>
<dbReference type="SMART" id="SM00355">
    <property type="entry name" value="ZnF_C2H2"/>
    <property type="match status" value="6"/>
</dbReference>
<feature type="compositionally biased region" description="Polar residues" evidence="12">
    <location>
        <begin position="311"/>
        <end position="328"/>
    </location>
</feature>
<dbReference type="FunFam" id="3.30.160.60:FF:000534">
    <property type="entry name" value="zinc finger protein 674"/>
    <property type="match status" value="1"/>
</dbReference>
<evidence type="ECO:0000256" key="10">
    <source>
        <dbReference type="ARBA" id="ARBA00023242"/>
    </source>
</evidence>
<sequence>MSSVQNLRELINERLTATAEEIFTEFEKTIVQYEEEIDRQRRLLDIIWKPQIKIHTTDLPQPFVCKEEEVLAEQKVFNQERNSNVDQEDPEPPQIKEEQEELCDSLDKQQLVQNQEIHAFMLIQCKSKCEELSGEIFTIFEKTIVQYEEKIDRQRRQLDVIWKPEMKLHSMELPRQYVCMEEEVLTEQQFCNQKMNSNLDHEDLEPSWIKEEQEELCTSVFQDDAETLQIKEEQEELYTSVGQEDPEPPQIKEEQDEVCTSQEGEQLILKQEIDTFVVTPAYEESEPELNSEQLFPHNSPVKLKQKKRNSSHSNNVDNSPVSESQCDTDTGKKSVKCGICGKTFKFMCYLKKHYLSHTGEKPYTCETCGTCFSQSGSLKLHMITHTGEKPYPCEICGKNFTLSRSLKIHMRLHTGEKPYPCETCGKSFTLSHGLKNHMRIHTDEKPYACEICGKGFNYSAYLKVHMTSHTGEKPYSCTLCEKRFCYPSALRKHIRSHTVERP</sequence>
<dbReference type="PROSITE" id="PS00028">
    <property type="entry name" value="ZINC_FINGER_C2H2_1"/>
    <property type="match status" value="6"/>
</dbReference>
<evidence type="ECO:0000256" key="5">
    <source>
        <dbReference type="ARBA" id="ARBA00022771"/>
    </source>
</evidence>
<dbReference type="Proteomes" id="UP000694891">
    <property type="component" value="Unplaced"/>
</dbReference>
<keyword evidence="14" id="KW-1185">Reference proteome</keyword>
<feature type="region of interest" description="Disordered" evidence="12">
    <location>
        <begin position="77"/>
        <end position="97"/>
    </location>
</feature>
<evidence type="ECO:0000256" key="7">
    <source>
        <dbReference type="ARBA" id="ARBA00023015"/>
    </source>
</evidence>
<dbReference type="GeneID" id="103352961"/>
<evidence type="ECO:0000256" key="3">
    <source>
        <dbReference type="ARBA" id="ARBA00022723"/>
    </source>
</evidence>
<dbReference type="Gene3D" id="3.30.160.60">
    <property type="entry name" value="Classic Zinc Finger"/>
    <property type="match status" value="6"/>
</dbReference>
<feature type="domain" description="C2H2-type" evidence="13">
    <location>
        <begin position="447"/>
        <end position="474"/>
    </location>
</feature>
<evidence type="ECO:0000256" key="6">
    <source>
        <dbReference type="ARBA" id="ARBA00022833"/>
    </source>
</evidence>
<dbReference type="PROSITE" id="PS50157">
    <property type="entry name" value="ZINC_FINGER_C2H2_2"/>
    <property type="match status" value="6"/>
</dbReference>
<dbReference type="Pfam" id="PF00096">
    <property type="entry name" value="zf-C2H2"/>
    <property type="match status" value="6"/>
</dbReference>
<dbReference type="InterPro" id="IPR013087">
    <property type="entry name" value="Znf_C2H2_type"/>
</dbReference>
<keyword evidence="10" id="KW-0539">Nucleus</keyword>
<evidence type="ECO:0000256" key="4">
    <source>
        <dbReference type="ARBA" id="ARBA00022737"/>
    </source>
</evidence>
<feature type="domain" description="C2H2-type" evidence="13">
    <location>
        <begin position="391"/>
        <end position="418"/>
    </location>
</feature>
<evidence type="ECO:0000256" key="8">
    <source>
        <dbReference type="ARBA" id="ARBA00023125"/>
    </source>
</evidence>
<accession>A0A9Y4MUP7</accession>
<feature type="domain" description="C2H2-type" evidence="13">
    <location>
        <begin position="475"/>
        <end position="502"/>
    </location>
</feature>
<evidence type="ECO:0000313" key="15">
    <source>
        <dbReference type="RefSeq" id="XP_008273899.1"/>
    </source>
</evidence>
<evidence type="ECO:0000256" key="11">
    <source>
        <dbReference type="PROSITE-ProRule" id="PRU00042"/>
    </source>
</evidence>
<dbReference type="FunFam" id="3.30.160.60:FF:000912">
    <property type="entry name" value="Zinc finger protein 660"/>
    <property type="match status" value="3"/>
</dbReference>
<evidence type="ECO:0000256" key="9">
    <source>
        <dbReference type="ARBA" id="ARBA00023163"/>
    </source>
</evidence>
<name>A0A9Y4MUP7_9TELE</name>
<dbReference type="GO" id="GO:0000978">
    <property type="term" value="F:RNA polymerase II cis-regulatory region sequence-specific DNA binding"/>
    <property type="evidence" value="ECO:0007669"/>
    <property type="project" value="TreeGrafter"/>
</dbReference>
<feature type="region of interest" description="Disordered" evidence="12">
    <location>
        <begin position="284"/>
        <end position="333"/>
    </location>
</feature>
<keyword evidence="7" id="KW-0805">Transcription regulation</keyword>
<dbReference type="PANTHER" id="PTHR24388:SF53">
    <property type="entry name" value="CHORION TRANSCRIPTION FACTOR CF2-RELATED"/>
    <property type="match status" value="1"/>
</dbReference>
<feature type="domain" description="C2H2-type" evidence="13">
    <location>
        <begin position="363"/>
        <end position="390"/>
    </location>
</feature>
<dbReference type="InterPro" id="IPR050527">
    <property type="entry name" value="Snail/Krueppel_Znf"/>
</dbReference>
<evidence type="ECO:0000256" key="2">
    <source>
        <dbReference type="ARBA" id="ARBA00006991"/>
    </source>
</evidence>
<dbReference type="PANTHER" id="PTHR24388">
    <property type="entry name" value="ZINC FINGER PROTEIN"/>
    <property type="match status" value="1"/>
</dbReference>
<dbReference type="RefSeq" id="XP_008273899.1">
    <property type="nucleotide sequence ID" value="XM_008275677.1"/>
</dbReference>
<comment type="similarity">
    <text evidence="2">Belongs to the krueppel C2H2-type zinc-finger protein family.</text>
</comment>
<evidence type="ECO:0000256" key="1">
    <source>
        <dbReference type="ARBA" id="ARBA00004123"/>
    </source>
</evidence>
<gene>
    <name evidence="15" type="primary">LOC103352961</name>
</gene>
<dbReference type="InterPro" id="IPR036236">
    <property type="entry name" value="Znf_C2H2_sf"/>
</dbReference>
<proteinExistence type="inferred from homology"/>
<keyword evidence="4" id="KW-0677">Repeat</keyword>
<keyword evidence="5 11" id="KW-0863">Zinc-finger</keyword>
<comment type="subcellular location">
    <subcellularLocation>
        <location evidence="1">Nucleus</location>
    </subcellularLocation>
</comment>
<dbReference type="FunFam" id="3.30.160.60:FF:001480">
    <property type="entry name" value="Si:cabz01071911.3"/>
    <property type="match status" value="1"/>
</dbReference>
<organism evidence="14 15">
    <name type="scientific">Stegastes partitus</name>
    <name type="common">bicolor damselfish</name>
    <dbReference type="NCBI Taxonomy" id="144197"/>
    <lineage>
        <taxon>Eukaryota</taxon>
        <taxon>Metazoa</taxon>
        <taxon>Chordata</taxon>
        <taxon>Craniata</taxon>
        <taxon>Vertebrata</taxon>
        <taxon>Euteleostomi</taxon>
        <taxon>Actinopterygii</taxon>
        <taxon>Neopterygii</taxon>
        <taxon>Teleostei</taxon>
        <taxon>Neoteleostei</taxon>
        <taxon>Acanthomorphata</taxon>
        <taxon>Ovalentaria</taxon>
        <taxon>Pomacentridae</taxon>
        <taxon>Stegastes</taxon>
    </lineage>
</organism>
<evidence type="ECO:0000313" key="14">
    <source>
        <dbReference type="Proteomes" id="UP000694891"/>
    </source>
</evidence>
<feature type="domain" description="C2H2-type" evidence="13">
    <location>
        <begin position="419"/>
        <end position="446"/>
    </location>
</feature>
<evidence type="ECO:0000256" key="12">
    <source>
        <dbReference type="SAM" id="MobiDB-lite"/>
    </source>
</evidence>
<keyword evidence="9" id="KW-0804">Transcription</keyword>
<dbReference type="SUPFAM" id="SSF57667">
    <property type="entry name" value="beta-beta-alpha zinc fingers"/>
    <property type="match status" value="3"/>
</dbReference>
<keyword evidence="6" id="KW-0862">Zinc</keyword>
<dbReference type="GO" id="GO:0005634">
    <property type="term" value="C:nucleus"/>
    <property type="evidence" value="ECO:0007669"/>
    <property type="project" value="UniProtKB-SubCell"/>
</dbReference>
<dbReference type="AlphaFoldDB" id="A0A9Y4MUP7"/>
<keyword evidence="8" id="KW-0238">DNA-binding</keyword>
<keyword evidence="3" id="KW-0479">Metal-binding</keyword>
<evidence type="ECO:0000259" key="13">
    <source>
        <dbReference type="PROSITE" id="PS50157"/>
    </source>
</evidence>
<feature type="domain" description="C2H2-type" evidence="13">
    <location>
        <begin position="335"/>
        <end position="362"/>
    </location>
</feature>